<dbReference type="SUPFAM" id="SSF55116">
    <property type="entry name" value="Formiminotransferase domain of formiminotransferase-cyclodeaminase"/>
    <property type="match status" value="2"/>
</dbReference>
<dbReference type="SMART" id="SM01222">
    <property type="entry name" value="FTCD_N"/>
    <property type="match status" value="1"/>
</dbReference>
<evidence type="ECO:0000256" key="1">
    <source>
        <dbReference type="ARBA" id="ARBA00012252"/>
    </source>
</evidence>
<gene>
    <name evidence="5" type="ORF">UFOPK4098_00701</name>
    <name evidence="6" type="ORF">UFOPK4347_00514</name>
</gene>
<dbReference type="InterPro" id="IPR022384">
    <property type="entry name" value="FormiminoTrfase_cat_dom_sf"/>
</dbReference>
<evidence type="ECO:0000313" key="5">
    <source>
        <dbReference type="EMBL" id="CAB5018209.1"/>
    </source>
</evidence>
<dbReference type="InterPro" id="IPR051623">
    <property type="entry name" value="FTCD"/>
</dbReference>
<protein>
    <recommendedName>
        <fullName evidence="1">glutamate formimidoyltransferase</fullName>
        <ecNumber evidence="1">2.1.2.5</ecNumber>
    </recommendedName>
</protein>
<dbReference type="PANTHER" id="PTHR12234">
    <property type="entry name" value="FORMIMINOTRANSFERASE-CYCLODEAMINASE"/>
    <property type="match status" value="1"/>
</dbReference>
<dbReference type="GO" id="GO:0005542">
    <property type="term" value="F:folic acid binding"/>
    <property type="evidence" value="ECO:0007669"/>
    <property type="project" value="InterPro"/>
</dbReference>
<dbReference type="PANTHER" id="PTHR12234:SF1">
    <property type="entry name" value="FORMIMINOTRANSFERASE N-TERMINAL SUBDOMAIN-CONTAINING PROTEIN"/>
    <property type="match status" value="1"/>
</dbReference>
<proteinExistence type="predicted"/>
<dbReference type="InterPro" id="IPR013802">
    <property type="entry name" value="Formiminotransferase_C"/>
</dbReference>
<dbReference type="Pfam" id="PF07837">
    <property type="entry name" value="FTCD_N"/>
    <property type="match status" value="1"/>
</dbReference>
<evidence type="ECO:0000256" key="2">
    <source>
        <dbReference type="ARBA" id="ARBA00022679"/>
    </source>
</evidence>
<accession>A0A6J7UEJ4</accession>
<dbReference type="AlphaFoldDB" id="A0A6J7UEJ4"/>
<evidence type="ECO:0000259" key="3">
    <source>
        <dbReference type="SMART" id="SM01221"/>
    </source>
</evidence>
<dbReference type="Gene3D" id="3.30.70.670">
    <property type="entry name" value="Formiminotransferase, C-terminal subdomain"/>
    <property type="match status" value="1"/>
</dbReference>
<dbReference type="Gene3D" id="3.30.990.10">
    <property type="entry name" value="Formiminotransferase, N-terminal subdomain"/>
    <property type="match status" value="1"/>
</dbReference>
<sequence length="264" mass="29014">MIECVINISEGQNPETLAKLSAVVATHLLDIHADHDHHRSVFTLCGAHAPRLLAARAVDLLNIHEHAGVHPRFGVVDVVPFVPLGNTTFEEATHERDAFAQWAAKELGVPSFYYGPERTLPDIRRTAWTSLFPDVGPRIAHPTAGAMCVGIREVLVAYNIFLTDATMETAREIVVNIRQPGLRALSFLVDGHAQISMNLTDIDAINVDTAYDIVAQYGNIARAELVGLMPLSALTKIEPSRWSELDIGVDKTIEARFDTLLKVQ</sequence>
<dbReference type="Pfam" id="PF02971">
    <property type="entry name" value="FTCD"/>
    <property type="match status" value="1"/>
</dbReference>
<evidence type="ECO:0000259" key="4">
    <source>
        <dbReference type="SMART" id="SM01222"/>
    </source>
</evidence>
<name>A0A6J7UEJ4_9ZZZZ</name>
<feature type="domain" description="Formiminotransferase N-terminal subdomain" evidence="4">
    <location>
        <begin position="1"/>
        <end position="153"/>
    </location>
</feature>
<dbReference type="InterPro" id="IPR012886">
    <property type="entry name" value="Formiminotransferase_N"/>
</dbReference>
<dbReference type="GO" id="GO:0030409">
    <property type="term" value="F:glutamate formimidoyltransferase activity"/>
    <property type="evidence" value="ECO:0007669"/>
    <property type="project" value="UniProtKB-EC"/>
</dbReference>
<reference evidence="6" key="1">
    <citation type="submission" date="2020-05" db="EMBL/GenBank/DDBJ databases">
        <authorList>
            <person name="Chiriac C."/>
            <person name="Salcher M."/>
            <person name="Ghai R."/>
            <person name="Kavagutti S V."/>
        </authorList>
    </citation>
    <scope>NUCLEOTIDE SEQUENCE</scope>
</reference>
<dbReference type="EMBL" id="CAFBQU010000008">
    <property type="protein sequence ID" value="CAB5062767.1"/>
    <property type="molecule type" value="Genomic_DNA"/>
</dbReference>
<dbReference type="EC" id="2.1.2.5" evidence="1"/>
<keyword evidence="2" id="KW-0808">Transferase</keyword>
<dbReference type="InterPro" id="IPR037064">
    <property type="entry name" value="Formiminotransferase_N_sf"/>
</dbReference>
<organism evidence="6">
    <name type="scientific">freshwater metagenome</name>
    <dbReference type="NCBI Taxonomy" id="449393"/>
    <lineage>
        <taxon>unclassified sequences</taxon>
        <taxon>metagenomes</taxon>
        <taxon>ecological metagenomes</taxon>
    </lineage>
</organism>
<dbReference type="EMBL" id="CAFBPN010000028">
    <property type="protein sequence ID" value="CAB5018209.1"/>
    <property type="molecule type" value="Genomic_DNA"/>
</dbReference>
<evidence type="ECO:0000313" key="6">
    <source>
        <dbReference type="EMBL" id="CAB5062767.1"/>
    </source>
</evidence>
<dbReference type="InterPro" id="IPR037070">
    <property type="entry name" value="Formiminotransferase_C_sf"/>
</dbReference>
<dbReference type="SMART" id="SM01221">
    <property type="entry name" value="FTCD"/>
    <property type="match status" value="1"/>
</dbReference>
<feature type="domain" description="Formiminotransferase C-terminal subdomain" evidence="3">
    <location>
        <begin position="154"/>
        <end position="256"/>
    </location>
</feature>